<dbReference type="Pfam" id="PF00005">
    <property type="entry name" value="ABC_tran"/>
    <property type="match status" value="1"/>
</dbReference>
<evidence type="ECO:0000256" key="2">
    <source>
        <dbReference type="ARBA" id="ARBA00022475"/>
    </source>
</evidence>
<dbReference type="Gene3D" id="2.40.50.100">
    <property type="match status" value="1"/>
</dbReference>
<accession>A0A9D1MKA4</accession>
<dbReference type="SMART" id="SM00382">
    <property type="entry name" value="AAA"/>
    <property type="match status" value="1"/>
</dbReference>
<comment type="caution">
    <text evidence="9">The sequence shown here is derived from an EMBL/GenBank/DDBJ whole genome shotgun (WGS) entry which is preliminary data.</text>
</comment>
<dbReference type="InterPro" id="IPR003439">
    <property type="entry name" value="ABC_transporter-like_ATP-bd"/>
</dbReference>
<evidence type="ECO:0000256" key="6">
    <source>
        <dbReference type="ARBA" id="ARBA00023136"/>
    </source>
</evidence>
<keyword evidence="3" id="KW-0547">Nucleotide-binding</keyword>
<evidence type="ECO:0000256" key="3">
    <source>
        <dbReference type="ARBA" id="ARBA00022741"/>
    </source>
</evidence>
<dbReference type="GO" id="GO:0016887">
    <property type="term" value="F:ATP hydrolysis activity"/>
    <property type="evidence" value="ECO:0007669"/>
    <property type="project" value="InterPro"/>
</dbReference>
<dbReference type="AlphaFoldDB" id="A0A9D1MKA4"/>
<dbReference type="InterPro" id="IPR003593">
    <property type="entry name" value="AAA+_ATPase"/>
</dbReference>
<evidence type="ECO:0000256" key="7">
    <source>
        <dbReference type="SAM" id="MobiDB-lite"/>
    </source>
</evidence>
<dbReference type="SUPFAM" id="SSF50331">
    <property type="entry name" value="MOP-like"/>
    <property type="match status" value="1"/>
</dbReference>
<dbReference type="InterPro" id="IPR047641">
    <property type="entry name" value="ABC_transpr_MalK/UgpC-like"/>
</dbReference>
<evidence type="ECO:0000313" key="9">
    <source>
        <dbReference type="EMBL" id="HIU62098.1"/>
    </source>
</evidence>
<keyword evidence="2" id="KW-1003">Cell membrane</keyword>
<keyword evidence="5" id="KW-1278">Translocase</keyword>
<evidence type="ECO:0000313" key="10">
    <source>
        <dbReference type="Proteomes" id="UP000824110"/>
    </source>
</evidence>
<proteinExistence type="predicted"/>
<protein>
    <submittedName>
        <fullName evidence="9">ABC transporter ATP-binding protein</fullName>
    </submittedName>
</protein>
<evidence type="ECO:0000259" key="8">
    <source>
        <dbReference type="PROSITE" id="PS50893"/>
    </source>
</evidence>
<sequence>MANLKLVGVNKVYPSGKAALFDINLTSSDGEFIAVTGGAGSGKSTLIRVIAGLEDATSGDIYIGDKLVNDMSSKERDVAVIFAGNTLNQSVTVAENIAYGLKIRNVPAAVSQQRVNAAAEILGLSDVLQRKPKTITAAQRLLACYARAMVREPKLYLFDDPIAGLDDKLRNEMRNVFVNLQARVKGTFIYATKSISEAMSMANRIVILCDGFIQQVDTPRNLYDYPANAYVAFFVGSPTINFIRGAEAVEEDGCVKIVYDGKKFAVPESIVARWQNKDEYIGTGRKIIAGIRPEDISVGADGAQFEGTVSAFEETEAGKLAEVTISKNVSLELFMEKPEKGAAVKLCADLSHLYLFDEETQLTLLSRDGGYIPCANNSEADYVPPAKGEMEARKKALEPKAENKKKK</sequence>
<dbReference type="GO" id="GO:0005524">
    <property type="term" value="F:ATP binding"/>
    <property type="evidence" value="ECO:0007669"/>
    <property type="project" value="UniProtKB-KW"/>
</dbReference>
<dbReference type="InterPro" id="IPR040582">
    <property type="entry name" value="OB_MalK-like"/>
</dbReference>
<dbReference type="InterPro" id="IPR008995">
    <property type="entry name" value="Mo/tungstate-bd_C_term_dom"/>
</dbReference>
<evidence type="ECO:0000256" key="5">
    <source>
        <dbReference type="ARBA" id="ARBA00022967"/>
    </source>
</evidence>
<organism evidence="9 10">
    <name type="scientific">Candidatus Coproplasma excrementigallinarum</name>
    <dbReference type="NCBI Taxonomy" id="2840747"/>
    <lineage>
        <taxon>Bacteria</taxon>
        <taxon>Bacillati</taxon>
        <taxon>Bacillota</taxon>
        <taxon>Clostridia</taxon>
        <taxon>Eubacteriales</taxon>
        <taxon>Candidatus Coproplasma</taxon>
    </lineage>
</organism>
<dbReference type="EMBL" id="DVNE01000059">
    <property type="protein sequence ID" value="HIU62098.1"/>
    <property type="molecule type" value="Genomic_DNA"/>
</dbReference>
<dbReference type="Pfam" id="PF17912">
    <property type="entry name" value="OB_MalK"/>
    <property type="match status" value="1"/>
</dbReference>
<dbReference type="GO" id="GO:0055052">
    <property type="term" value="C:ATP-binding cassette (ABC) transporter complex, substrate-binding subunit-containing"/>
    <property type="evidence" value="ECO:0007669"/>
    <property type="project" value="TreeGrafter"/>
</dbReference>
<feature type="domain" description="ABC transporter" evidence="8">
    <location>
        <begin position="4"/>
        <end position="235"/>
    </location>
</feature>
<dbReference type="SUPFAM" id="SSF52540">
    <property type="entry name" value="P-loop containing nucleoside triphosphate hydrolases"/>
    <property type="match status" value="1"/>
</dbReference>
<feature type="compositionally biased region" description="Basic and acidic residues" evidence="7">
    <location>
        <begin position="388"/>
        <end position="407"/>
    </location>
</feature>
<name>A0A9D1MKA4_9FIRM</name>
<feature type="region of interest" description="Disordered" evidence="7">
    <location>
        <begin position="386"/>
        <end position="407"/>
    </location>
</feature>
<keyword evidence="1" id="KW-0813">Transport</keyword>
<evidence type="ECO:0000256" key="4">
    <source>
        <dbReference type="ARBA" id="ARBA00022840"/>
    </source>
</evidence>
<dbReference type="PANTHER" id="PTHR43875:SF15">
    <property type="entry name" value="TREHALOSE IMPORT ATP-BINDING PROTEIN SUGC"/>
    <property type="match status" value="1"/>
</dbReference>
<keyword evidence="6" id="KW-0472">Membrane</keyword>
<dbReference type="InterPro" id="IPR027417">
    <property type="entry name" value="P-loop_NTPase"/>
</dbReference>
<dbReference type="PANTHER" id="PTHR43875">
    <property type="entry name" value="MALTODEXTRIN IMPORT ATP-BINDING PROTEIN MSMX"/>
    <property type="match status" value="1"/>
</dbReference>
<dbReference type="PROSITE" id="PS50893">
    <property type="entry name" value="ABC_TRANSPORTER_2"/>
    <property type="match status" value="1"/>
</dbReference>
<reference evidence="9" key="2">
    <citation type="journal article" date="2021" name="PeerJ">
        <title>Extensive microbial diversity within the chicken gut microbiome revealed by metagenomics and culture.</title>
        <authorList>
            <person name="Gilroy R."/>
            <person name="Ravi A."/>
            <person name="Getino M."/>
            <person name="Pursley I."/>
            <person name="Horton D.L."/>
            <person name="Alikhan N.F."/>
            <person name="Baker D."/>
            <person name="Gharbi K."/>
            <person name="Hall N."/>
            <person name="Watson M."/>
            <person name="Adriaenssens E.M."/>
            <person name="Foster-Nyarko E."/>
            <person name="Jarju S."/>
            <person name="Secka A."/>
            <person name="Antonio M."/>
            <person name="Oren A."/>
            <person name="Chaudhuri R.R."/>
            <person name="La Ragione R."/>
            <person name="Hildebrand F."/>
            <person name="Pallen M.J."/>
        </authorList>
    </citation>
    <scope>NUCLEOTIDE SEQUENCE</scope>
    <source>
        <strain evidence="9">CHK195-12923</strain>
    </source>
</reference>
<dbReference type="Proteomes" id="UP000824110">
    <property type="component" value="Unassembled WGS sequence"/>
</dbReference>
<gene>
    <name evidence="9" type="ORF">IAB69_05585</name>
</gene>
<evidence type="ECO:0000256" key="1">
    <source>
        <dbReference type="ARBA" id="ARBA00022448"/>
    </source>
</evidence>
<reference evidence="9" key="1">
    <citation type="submission" date="2020-10" db="EMBL/GenBank/DDBJ databases">
        <authorList>
            <person name="Gilroy R."/>
        </authorList>
    </citation>
    <scope>NUCLEOTIDE SEQUENCE</scope>
    <source>
        <strain evidence="9">CHK195-12923</strain>
    </source>
</reference>
<dbReference type="Gene3D" id="3.40.50.300">
    <property type="entry name" value="P-loop containing nucleotide triphosphate hydrolases"/>
    <property type="match status" value="1"/>
</dbReference>
<keyword evidence="4 9" id="KW-0067">ATP-binding</keyword>